<evidence type="ECO:0000256" key="5">
    <source>
        <dbReference type="SAM" id="MobiDB-lite"/>
    </source>
</evidence>
<evidence type="ECO:0000256" key="4">
    <source>
        <dbReference type="PROSITE-ProRule" id="PRU00335"/>
    </source>
</evidence>
<feature type="compositionally biased region" description="Polar residues" evidence="5">
    <location>
        <begin position="1"/>
        <end position="14"/>
    </location>
</feature>
<dbReference type="PRINTS" id="PR00455">
    <property type="entry name" value="HTHTETR"/>
</dbReference>
<dbReference type="InterPro" id="IPR009057">
    <property type="entry name" value="Homeodomain-like_sf"/>
</dbReference>
<evidence type="ECO:0000313" key="7">
    <source>
        <dbReference type="EMBL" id="GAA1208960.1"/>
    </source>
</evidence>
<proteinExistence type="predicted"/>
<sequence length="234" mass="25654">MQYSCGVTSTTPGNSRRRTHRKRAYAPRLPLAERREHLLDAALRVLAREGYDRISIEAIAKEAGVTRPVVYGAFDGLEPLLNHLLDRTQRRALDAVARFMPENPDLSDPDGFLLELVAGVIDAVRAEPEVWGPVLGLIQGAPAVVRDRIEGDRRAIRARFEHLLAVGLEIRGGPDLDVELLSHMIFVSVEHFGRLVLEEPERFTRERLVDGLAGLLAAVQPGPAPDGAAAGGDR</sequence>
<dbReference type="Gene3D" id="1.10.357.10">
    <property type="entry name" value="Tetracycline Repressor, domain 2"/>
    <property type="match status" value="1"/>
</dbReference>
<dbReference type="SUPFAM" id="SSF46689">
    <property type="entry name" value="Homeodomain-like"/>
    <property type="match status" value="1"/>
</dbReference>
<evidence type="ECO:0000313" key="8">
    <source>
        <dbReference type="Proteomes" id="UP001500467"/>
    </source>
</evidence>
<feature type="domain" description="HTH tetR-type" evidence="6">
    <location>
        <begin position="32"/>
        <end position="92"/>
    </location>
</feature>
<accession>A0ABP4G0F4</accession>
<dbReference type="PANTHER" id="PTHR30055:SF234">
    <property type="entry name" value="HTH-TYPE TRANSCRIPTIONAL REGULATOR BETI"/>
    <property type="match status" value="1"/>
</dbReference>
<dbReference type="PROSITE" id="PS50977">
    <property type="entry name" value="HTH_TETR_2"/>
    <property type="match status" value="1"/>
</dbReference>
<dbReference type="Pfam" id="PF00440">
    <property type="entry name" value="TetR_N"/>
    <property type="match status" value="1"/>
</dbReference>
<dbReference type="Proteomes" id="UP001500467">
    <property type="component" value="Unassembled WGS sequence"/>
</dbReference>
<reference evidence="8" key="1">
    <citation type="journal article" date="2019" name="Int. J. Syst. Evol. Microbiol.">
        <title>The Global Catalogue of Microorganisms (GCM) 10K type strain sequencing project: providing services to taxonomists for standard genome sequencing and annotation.</title>
        <authorList>
            <consortium name="The Broad Institute Genomics Platform"/>
            <consortium name="The Broad Institute Genome Sequencing Center for Infectious Disease"/>
            <person name="Wu L."/>
            <person name="Ma J."/>
        </authorList>
    </citation>
    <scope>NUCLEOTIDE SEQUENCE [LARGE SCALE GENOMIC DNA]</scope>
    <source>
        <strain evidence="8">JCM 13022</strain>
    </source>
</reference>
<keyword evidence="3" id="KW-0804">Transcription</keyword>
<evidence type="ECO:0000256" key="2">
    <source>
        <dbReference type="ARBA" id="ARBA00023125"/>
    </source>
</evidence>
<dbReference type="EMBL" id="BAAALM010000010">
    <property type="protein sequence ID" value="GAA1208960.1"/>
    <property type="molecule type" value="Genomic_DNA"/>
</dbReference>
<evidence type="ECO:0000256" key="1">
    <source>
        <dbReference type="ARBA" id="ARBA00023015"/>
    </source>
</evidence>
<feature type="DNA-binding region" description="H-T-H motif" evidence="4">
    <location>
        <begin position="55"/>
        <end position="74"/>
    </location>
</feature>
<evidence type="ECO:0000256" key="3">
    <source>
        <dbReference type="ARBA" id="ARBA00023163"/>
    </source>
</evidence>
<organism evidence="7 8">
    <name type="scientific">Prauserella alba</name>
    <dbReference type="NCBI Taxonomy" id="176898"/>
    <lineage>
        <taxon>Bacteria</taxon>
        <taxon>Bacillati</taxon>
        <taxon>Actinomycetota</taxon>
        <taxon>Actinomycetes</taxon>
        <taxon>Pseudonocardiales</taxon>
        <taxon>Pseudonocardiaceae</taxon>
        <taxon>Prauserella</taxon>
    </lineage>
</organism>
<evidence type="ECO:0000259" key="6">
    <source>
        <dbReference type="PROSITE" id="PS50977"/>
    </source>
</evidence>
<keyword evidence="8" id="KW-1185">Reference proteome</keyword>
<keyword evidence="1" id="KW-0805">Transcription regulation</keyword>
<dbReference type="PANTHER" id="PTHR30055">
    <property type="entry name" value="HTH-TYPE TRANSCRIPTIONAL REGULATOR RUTR"/>
    <property type="match status" value="1"/>
</dbReference>
<dbReference type="InterPro" id="IPR050109">
    <property type="entry name" value="HTH-type_TetR-like_transc_reg"/>
</dbReference>
<feature type="region of interest" description="Disordered" evidence="5">
    <location>
        <begin position="1"/>
        <end position="22"/>
    </location>
</feature>
<gene>
    <name evidence="7" type="ORF">GCM10009675_31260</name>
</gene>
<keyword evidence="2 4" id="KW-0238">DNA-binding</keyword>
<comment type="caution">
    <text evidence="7">The sequence shown here is derived from an EMBL/GenBank/DDBJ whole genome shotgun (WGS) entry which is preliminary data.</text>
</comment>
<protein>
    <submittedName>
        <fullName evidence="7">TetR/AcrR family transcriptional regulator</fullName>
    </submittedName>
</protein>
<dbReference type="InterPro" id="IPR001647">
    <property type="entry name" value="HTH_TetR"/>
</dbReference>
<name>A0ABP4G0F4_9PSEU</name>